<keyword evidence="3" id="KW-1185">Reference proteome</keyword>
<name>A0ABU2H6F2_9ACTN</name>
<feature type="transmembrane region" description="Helical" evidence="1">
    <location>
        <begin position="126"/>
        <end position="149"/>
    </location>
</feature>
<evidence type="ECO:0000256" key="1">
    <source>
        <dbReference type="SAM" id="Phobius"/>
    </source>
</evidence>
<feature type="transmembrane region" description="Helical" evidence="1">
    <location>
        <begin position="96"/>
        <end position="120"/>
    </location>
</feature>
<accession>A0ABU2H6F2</accession>
<sequence>MQGGLALACVAALLFMAAVVLFVTFVAGAVLGTVFRASSDPGQELPDGVPELLSQLVLYLGVGLGTLLVVLVAYNVCVAILTFIHAARFSQRRSSLRVWVLAVQALLGGVTVTVALGLQFMLGDTWGAWAALFAVVHWTTFGLLLTGAARSYFHN</sequence>
<keyword evidence="1" id="KW-0472">Membrane</keyword>
<feature type="transmembrane region" description="Helical" evidence="1">
    <location>
        <begin position="56"/>
        <end position="84"/>
    </location>
</feature>
<keyword evidence="1" id="KW-1133">Transmembrane helix</keyword>
<proteinExistence type="predicted"/>
<organism evidence="2 3">
    <name type="scientific">Lipingzhangella rawalii</name>
    <dbReference type="NCBI Taxonomy" id="2055835"/>
    <lineage>
        <taxon>Bacteria</taxon>
        <taxon>Bacillati</taxon>
        <taxon>Actinomycetota</taxon>
        <taxon>Actinomycetes</taxon>
        <taxon>Streptosporangiales</taxon>
        <taxon>Nocardiopsidaceae</taxon>
        <taxon>Lipingzhangella</taxon>
    </lineage>
</organism>
<evidence type="ECO:0008006" key="4">
    <source>
        <dbReference type="Google" id="ProtNLM"/>
    </source>
</evidence>
<keyword evidence="1" id="KW-0812">Transmembrane</keyword>
<dbReference type="EMBL" id="JAVLVT010000003">
    <property type="protein sequence ID" value="MDS1270429.1"/>
    <property type="molecule type" value="Genomic_DNA"/>
</dbReference>
<evidence type="ECO:0000313" key="2">
    <source>
        <dbReference type="EMBL" id="MDS1270429.1"/>
    </source>
</evidence>
<reference evidence="3" key="1">
    <citation type="submission" date="2023-07" db="EMBL/GenBank/DDBJ databases">
        <title>Novel species in the genus Lipingzhangella isolated from Sambhar Salt Lake.</title>
        <authorList>
            <person name="Jiya N."/>
            <person name="Kajale S."/>
            <person name="Sharma A."/>
        </authorList>
    </citation>
    <scope>NUCLEOTIDE SEQUENCE [LARGE SCALE GENOMIC DNA]</scope>
    <source>
        <strain evidence="3">LS1_29</strain>
    </source>
</reference>
<dbReference type="Proteomes" id="UP001250214">
    <property type="component" value="Unassembled WGS sequence"/>
</dbReference>
<protein>
    <recommendedName>
        <fullName evidence="4">Integral membrane protein</fullName>
    </recommendedName>
</protein>
<gene>
    <name evidence="2" type="ORF">RIF23_08990</name>
</gene>
<comment type="caution">
    <text evidence="2">The sequence shown here is derived from an EMBL/GenBank/DDBJ whole genome shotgun (WGS) entry which is preliminary data.</text>
</comment>
<evidence type="ECO:0000313" key="3">
    <source>
        <dbReference type="Proteomes" id="UP001250214"/>
    </source>
</evidence>